<dbReference type="Proteomes" id="UP000541610">
    <property type="component" value="Unassembled WGS sequence"/>
</dbReference>
<feature type="region of interest" description="Disordered" evidence="1">
    <location>
        <begin position="341"/>
        <end position="363"/>
    </location>
</feature>
<dbReference type="OrthoDB" id="10498632at2759"/>
<protein>
    <submittedName>
        <fullName evidence="2">Uncharacterized protein</fullName>
    </submittedName>
</protein>
<organism evidence="2 3">
    <name type="scientific">Perkinsus olseni</name>
    <name type="common">Perkinsus atlanticus</name>
    <dbReference type="NCBI Taxonomy" id="32597"/>
    <lineage>
        <taxon>Eukaryota</taxon>
        <taxon>Sar</taxon>
        <taxon>Alveolata</taxon>
        <taxon>Perkinsozoa</taxon>
        <taxon>Perkinsea</taxon>
        <taxon>Perkinsida</taxon>
        <taxon>Perkinsidae</taxon>
        <taxon>Perkinsus</taxon>
    </lineage>
</organism>
<dbReference type="AlphaFoldDB" id="A0A7J6NSC4"/>
<reference evidence="2 3" key="1">
    <citation type="submission" date="2020-04" db="EMBL/GenBank/DDBJ databases">
        <title>Perkinsus olseni comparative genomics.</title>
        <authorList>
            <person name="Bogema D.R."/>
        </authorList>
    </citation>
    <scope>NUCLEOTIDE SEQUENCE [LARGE SCALE GENOMIC DNA]</scope>
    <source>
        <strain evidence="2">00978-12</strain>
    </source>
</reference>
<proteinExistence type="predicted"/>
<comment type="caution">
    <text evidence="2">The sequence shown here is derived from an EMBL/GenBank/DDBJ whole genome shotgun (WGS) entry which is preliminary data.</text>
</comment>
<evidence type="ECO:0000313" key="3">
    <source>
        <dbReference type="Proteomes" id="UP000541610"/>
    </source>
</evidence>
<sequence>MVNYNSLDTAQPDPRKEFIVEACMALLGISQKDRGIFRSNPESNGELEKFLEDLNTKILFAYEQAHETGISGEFRNVCLSTRYGDIPSKLGVAVAFIKTGVGELAAGTMSRRVVTTTVDVTHPMRGLRGVLREAYSKLLGDSAVGRSIEELVSGLEACISRGSLSENFDEDNIDNIVIPYDELAFWMQRKEAGKEGGERVSRIAKELSECGLAAPMLFDHSSPQERDKRASMVVRESLKALERWVQCVQDGQLLPESPVESAKEASCRIALRGVIGSDDRLIWYPRGCPWRYHVVASTEAGSIPVVHQIDVPSIALTSLMAACRQQNDVRTMPDDLCHISMIDDKPDEESKDRLSAKERRLWN</sequence>
<name>A0A7J6NSC4_PEROL</name>
<evidence type="ECO:0000256" key="1">
    <source>
        <dbReference type="SAM" id="MobiDB-lite"/>
    </source>
</evidence>
<accession>A0A7J6NSC4</accession>
<evidence type="ECO:0000313" key="2">
    <source>
        <dbReference type="EMBL" id="KAF4686754.1"/>
    </source>
</evidence>
<gene>
    <name evidence="2" type="ORF">FOZ60_004814</name>
</gene>
<dbReference type="EMBL" id="JABANP010000209">
    <property type="protein sequence ID" value="KAF4686754.1"/>
    <property type="molecule type" value="Genomic_DNA"/>
</dbReference>